<comment type="function">
    <text evidence="11">May play a role in anterograde transport of membrane proteins from the endoplasmic reticulum to the Golgi.</text>
</comment>
<keyword evidence="10 11" id="KW-0472">Membrane</keyword>
<dbReference type="AlphaFoldDB" id="A0A4P9XKI2"/>
<evidence type="ECO:0000256" key="8">
    <source>
        <dbReference type="ARBA" id="ARBA00022989"/>
    </source>
</evidence>
<dbReference type="Gene3D" id="1.20.5.110">
    <property type="match status" value="1"/>
</dbReference>
<keyword evidence="8 11" id="KW-1133">Transmembrane helix</keyword>
<dbReference type="GO" id="GO:0006886">
    <property type="term" value="P:intracellular protein transport"/>
    <property type="evidence" value="ECO:0007669"/>
    <property type="project" value="UniProtKB-UniRule"/>
</dbReference>
<evidence type="ECO:0000256" key="5">
    <source>
        <dbReference type="ARBA" id="ARBA00022824"/>
    </source>
</evidence>
<dbReference type="OrthoDB" id="435607at2759"/>
<evidence type="ECO:0000256" key="9">
    <source>
        <dbReference type="ARBA" id="ARBA00023054"/>
    </source>
</evidence>
<keyword evidence="7 11" id="KW-0653">Protein transport</keyword>
<name>A0A4P9XKI2_9FUNG</name>
<keyword evidence="15" id="KW-0675">Receptor</keyword>
<dbReference type="GO" id="GO:0005789">
    <property type="term" value="C:endoplasmic reticulum membrane"/>
    <property type="evidence" value="ECO:0007669"/>
    <property type="project" value="UniProtKB-SubCell"/>
</dbReference>
<keyword evidence="5 11" id="KW-0256">Endoplasmic reticulum</keyword>
<keyword evidence="16" id="KW-1185">Reference proteome</keyword>
<keyword evidence="3 11" id="KW-0813">Transport</keyword>
<dbReference type="InterPro" id="IPR008417">
    <property type="entry name" value="BAP29/BAP31"/>
</dbReference>
<evidence type="ECO:0000313" key="16">
    <source>
        <dbReference type="Proteomes" id="UP000271241"/>
    </source>
</evidence>
<dbReference type="InterPro" id="IPR040463">
    <property type="entry name" value="BAP29/BAP31_N"/>
</dbReference>
<evidence type="ECO:0000256" key="1">
    <source>
        <dbReference type="ARBA" id="ARBA00004477"/>
    </source>
</evidence>
<dbReference type="InterPro" id="IPR041672">
    <property type="entry name" value="Bap31/Bap29_C"/>
</dbReference>
<evidence type="ECO:0000256" key="10">
    <source>
        <dbReference type="ARBA" id="ARBA00023136"/>
    </source>
</evidence>
<feature type="domain" description="BAP29/BAP31 transmembrane" evidence="13">
    <location>
        <begin position="1"/>
        <end position="133"/>
    </location>
</feature>
<evidence type="ECO:0000256" key="7">
    <source>
        <dbReference type="ARBA" id="ARBA00022927"/>
    </source>
</evidence>
<dbReference type="STRING" id="78915.A0A4P9XKI2"/>
<evidence type="ECO:0000259" key="14">
    <source>
        <dbReference type="Pfam" id="PF18035"/>
    </source>
</evidence>
<evidence type="ECO:0000256" key="2">
    <source>
        <dbReference type="ARBA" id="ARBA00007956"/>
    </source>
</evidence>
<dbReference type="Pfam" id="PF05529">
    <property type="entry name" value="Bap31"/>
    <property type="match status" value="1"/>
</dbReference>
<gene>
    <name evidence="15" type="ORF">THASP1DRAFT_31863</name>
</gene>
<keyword evidence="6 11" id="KW-0931">ER-Golgi transport</keyword>
<keyword evidence="4 11" id="KW-0812">Transmembrane</keyword>
<comment type="subcellular location">
    <subcellularLocation>
        <location evidence="1 11">Endoplasmic reticulum membrane</location>
        <topology evidence="1 11">Multi-pass membrane protein</topology>
    </subcellularLocation>
</comment>
<organism evidence="15 16">
    <name type="scientific">Thamnocephalis sphaerospora</name>
    <dbReference type="NCBI Taxonomy" id="78915"/>
    <lineage>
        <taxon>Eukaryota</taxon>
        <taxon>Fungi</taxon>
        <taxon>Fungi incertae sedis</taxon>
        <taxon>Zoopagomycota</taxon>
        <taxon>Zoopagomycotina</taxon>
        <taxon>Zoopagomycetes</taxon>
        <taxon>Zoopagales</taxon>
        <taxon>Sigmoideomycetaceae</taxon>
        <taxon>Thamnocephalis</taxon>
    </lineage>
</organism>
<feature type="coiled-coil region" evidence="12">
    <location>
        <begin position="146"/>
        <end position="211"/>
    </location>
</feature>
<dbReference type="EMBL" id="KZ992908">
    <property type="protein sequence ID" value="RKP06317.1"/>
    <property type="molecule type" value="Genomic_DNA"/>
</dbReference>
<dbReference type="Pfam" id="PF18035">
    <property type="entry name" value="Bap31_Bap29_C"/>
    <property type="match status" value="1"/>
</dbReference>
<dbReference type="PANTHER" id="PTHR12701:SF20">
    <property type="entry name" value="ENDOPLASMIC RETICULUM TRANSMEMBRANE PROTEIN"/>
    <property type="match status" value="1"/>
</dbReference>
<dbReference type="Proteomes" id="UP000271241">
    <property type="component" value="Unassembled WGS sequence"/>
</dbReference>
<evidence type="ECO:0000313" key="15">
    <source>
        <dbReference type="EMBL" id="RKP06317.1"/>
    </source>
</evidence>
<dbReference type="PANTHER" id="PTHR12701">
    <property type="entry name" value="BCR-ASSOCIATED PROTEIN, BAP"/>
    <property type="match status" value="1"/>
</dbReference>
<dbReference type="GO" id="GO:0070973">
    <property type="term" value="P:protein localization to endoplasmic reticulum exit site"/>
    <property type="evidence" value="ECO:0007669"/>
    <property type="project" value="UniProtKB-UniRule"/>
</dbReference>
<feature type="transmembrane region" description="Helical" evidence="11">
    <location>
        <begin position="102"/>
        <end position="120"/>
    </location>
</feature>
<sequence>MTLYYTIVFFLLVAEMATLLFYVAPLPLGFRRKLFSLLSRSDVLSRLEYSLKILFVFVFILFLDSLNRMWRTQADIETRERLPDIRTDTNLHSKMFYNQRNMYLTGFTLFLSIVVARLHIIMVQMATREEEFERVKRDTAAQSTNQLKLQEVNEEHAREIAELKAQLDASEKRCLDAETLKRQADQLSAEYMRLTDEHDELKKRFEGREDETRKDI</sequence>
<feature type="transmembrane region" description="Helical" evidence="11">
    <location>
        <begin position="6"/>
        <end position="28"/>
    </location>
</feature>
<feature type="domain" description="Bap31/Bap29 cytoplasmic coiled-coil" evidence="14">
    <location>
        <begin position="159"/>
        <end position="214"/>
    </location>
</feature>
<protein>
    <recommendedName>
        <fullName evidence="11">Endoplasmic reticulum transmembrane protein</fullName>
    </recommendedName>
</protein>
<evidence type="ECO:0000256" key="3">
    <source>
        <dbReference type="ARBA" id="ARBA00022448"/>
    </source>
</evidence>
<accession>A0A4P9XKI2</accession>
<evidence type="ECO:0000256" key="12">
    <source>
        <dbReference type="SAM" id="Coils"/>
    </source>
</evidence>
<evidence type="ECO:0000256" key="11">
    <source>
        <dbReference type="RuleBase" id="RU367026"/>
    </source>
</evidence>
<feature type="transmembrane region" description="Helical" evidence="11">
    <location>
        <begin position="49"/>
        <end position="66"/>
    </location>
</feature>
<evidence type="ECO:0000256" key="6">
    <source>
        <dbReference type="ARBA" id="ARBA00022892"/>
    </source>
</evidence>
<comment type="similarity">
    <text evidence="2 11">Belongs to the BCAP29/BCAP31 family.</text>
</comment>
<reference evidence="16" key="1">
    <citation type="journal article" date="2018" name="Nat. Microbiol.">
        <title>Leveraging single-cell genomics to expand the fungal tree of life.</title>
        <authorList>
            <person name="Ahrendt S.R."/>
            <person name="Quandt C.A."/>
            <person name="Ciobanu D."/>
            <person name="Clum A."/>
            <person name="Salamov A."/>
            <person name="Andreopoulos B."/>
            <person name="Cheng J.F."/>
            <person name="Woyke T."/>
            <person name="Pelin A."/>
            <person name="Henrissat B."/>
            <person name="Reynolds N.K."/>
            <person name="Benny G.L."/>
            <person name="Smith M.E."/>
            <person name="James T.Y."/>
            <person name="Grigoriev I.V."/>
        </authorList>
    </citation>
    <scope>NUCLEOTIDE SEQUENCE [LARGE SCALE GENOMIC DNA]</scope>
    <source>
        <strain evidence="16">RSA 1356</strain>
    </source>
</reference>
<evidence type="ECO:0000259" key="13">
    <source>
        <dbReference type="Pfam" id="PF05529"/>
    </source>
</evidence>
<evidence type="ECO:0000256" key="4">
    <source>
        <dbReference type="ARBA" id="ARBA00022692"/>
    </source>
</evidence>
<keyword evidence="9 12" id="KW-0175">Coiled coil</keyword>
<dbReference type="GO" id="GO:0006888">
    <property type="term" value="P:endoplasmic reticulum to Golgi vesicle-mediated transport"/>
    <property type="evidence" value="ECO:0007669"/>
    <property type="project" value="UniProtKB-UniRule"/>
</dbReference>
<proteinExistence type="inferred from homology"/>